<reference evidence="10 11" key="1">
    <citation type="submission" date="2016-02" db="EMBL/GenBank/DDBJ databases">
        <title>Comparative genomic and transcriptomic foundation for Pichia pastoris.</title>
        <authorList>
            <person name="Love K.R."/>
            <person name="Shah K.A."/>
            <person name="Whittaker C.A."/>
            <person name="Wu J."/>
            <person name="Bartlett M.C."/>
            <person name="Ma D."/>
            <person name="Leeson R.L."/>
            <person name="Priest M."/>
            <person name="Young S.K."/>
            <person name="Love J.C."/>
        </authorList>
    </citation>
    <scope>NUCLEOTIDE SEQUENCE [LARGE SCALE GENOMIC DNA]</scope>
    <source>
        <strain evidence="10 11">ATCC 28485</strain>
    </source>
</reference>
<dbReference type="Pfam" id="PF00763">
    <property type="entry name" value="THF_DHG_CYH"/>
    <property type="match status" value="1"/>
</dbReference>
<dbReference type="SUPFAM" id="SSF51735">
    <property type="entry name" value="NAD(P)-binding Rossmann-fold domains"/>
    <property type="match status" value="1"/>
</dbReference>
<gene>
    <name evidence="10" type="ORF">ATY40_BA7503068</name>
</gene>
<evidence type="ECO:0000256" key="6">
    <source>
        <dbReference type="ARBA" id="ARBA00023002"/>
    </source>
</evidence>
<dbReference type="FunFam" id="3.40.50.720:FF:000006">
    <property type="entry name" value="Bifunctional protein FolD"/>
    <property type="match status" value="1"/>
</dbReference>
<evidence type="ECO:0000256" key="3">
    <source>
        <dbReference type="ARBA" id="ARBA00022563"/>
    </source>
</evidence>
<dbReference type="PRINTS" id="PR00085">
    <property type="entry name" value="THFDHDRGNASE"/>
</dbReference>
<dbReference type="HAMAP" id="MF_01576">
    <property type="entry name" value="THF_DHG_CYH"/>
    <property type="match status" value="1"/>
</dbReference>
<dbReference type="InterPro" id="IPR046346">
    <property type="entry name" value="Aminoacid_DH-like_N_sf"/>
</dbReference>
<dbReference type="PANTHER" id="PTHR48099">
    <property type="entry name" value="C-1-TETRAHYDROFOLATE SYNTHASE, CYTOPLASMIC-RELATED"/>
    <property type="match status" value="1"/>
</dbReference>
<dbReference type="InterPro" id="IPR036291">
    <property type="entry name" value="NAD(P)-bd_dom_sf"/>
</dbReference>
<dbReference type="Gene3D" id="3.40.50.10860">
    <property type="entry name" value="Leucine Dehydrogenase, chain A, domain 1"/>
    <property type="match status" value="1"/>
</dbReference>
<keyword evidence="11" id="KW-1185">Reference proteome</keyword>
<name>A0A1B2JBN3_PICPA</name>
<dbReference type="GO" id="GO:0004477">
    <property type="term" value="F:methenyltetrahydrofolate cyclohydrolase activity"/>
    <property type="evidence" value="ECO:0007669"/>
    <property type="project" value="TreeGrafter"/>
</dbReference>
<proteinExistence type="inferred from homology"/>
<evidence type="ECO:0000259" key="8">
    <source>
        <dbReference type="Pfam" id="PF00763"/>
    </source>
</evidence>
<dbReference type="InterPro" id="IPR000672">
    <property type="entry name" value="THF_DH/CycHdrlase"/>
</dbReference>
<accession>A0A1B2JBN3</accession>
<evidence type="ECO:0000256" key="5">
    <source>
        <dbReference type="ARBA" id="ARBA00022857"/>
    </source>
</evidence>
<feature type="domain" description="Tetrahydrofolate dehydrogenase/cyclohydrolase catalytic" evidence="8">
    <location>
        <begin position="23"/>
        <end position="139"/>
    </location>
</feature>
<dbReference type="Gene3D" id="3.40.50.720">
    <property type="entry name" value="NAD(P)-binding Rossmann-like Domain"/>
    <property type="match status" value="1"/>
</dbReference>
<dbReference type="EMBL" id="CP014585">
    <property type="protein sequence ID" value="ANZ75457.1"/>
    <property type="molecule type" value="Genomic_DNA"/>
</dbReference>
<evidence type="ECO:0000313" key="11">
    <source>
        <dbReference type="Proteomes" id="UP000094565"/>
    </source>
</evidence>
<keyword evidence="6" id="KW-0560">Oxidoreductase</keyword>
<protein>
    <submittedName>
        <fullName evidence="10">BA75_03068T0</fullName>
    </submittedName>
</protein>
<dbReference type="InterPro" id="IPR020630">
    <property type="entry name" value="THF_DH/CycHdrlase_cat_dom"/>
</dbReference>
<dbReference type="GO" id="GO:0004488">
    <property type="term" value="F:methylenetetrahydrofolate dehydrogenase (NADP+) activity"/>
    <property type="evidence" value="ECO:0007669"/>
    <property type="project" value="InterPro"/>
</dbReference>
<dbReference type="GO" id="GO:0035999">
    <property type="term" value="P:tetrahydrofolate interconversion"/>
    <property type="evidence" value="ECO:0007669"/>
    <property type="project" value="TreeGrafter"/>
</dbReference>
<comment type="pathway">
    <text evidence="1">One-carbon metabolism; tetrahydrofolate interconversion.</text>
</comment>
<dbReference type="Pfam" id="PF02882">
    <property type="entry name" value="THF_DHG_CYH_C"/>
    <property type="match status" value="1"/>
</dbReference>
<keyword evidence="3" id="KW-0554">One-carbon metabolism</keyword>
<keyword evidence="5" id="KW-0521">NADP</keyword>
<keyword evidence="4" id="KW-0378">Hydrolase</keyword>
<dbReference type="FunFam" id="3.40.50.10860:FF:000005">
    <property type="entry name" value="C-1-tetrahydrofolate synthase, cytoplasmic, putative"/>
    <property type="match status" value="1"/>
</dbReference>
<dbReference type="InterPro" id="IPR020867">
    <property type="entry name" value="THF_DH/CycHdrlase_CS"/>
</dbReference>
<evidence type="ECO:0000256" key="7">
    <source>
        <dbReference type="ARBA" id="ARBA00023268"/>
    </source>
</evidence>
<evidence type="ECO:0000256" key="4">
    <source>
        <dbReference type="ARBA" id="ARBA00022801"/>
    </source>
</evidence>
<evidence type="ECO:0000256" key="2">
    <source>
        <dbReference type="ARBA" id="ARBA00011738"/>
    </source>
</evidence>
<evidence type="ECO:0000259" key="9">
    <source>
        <dbReference type="Pfam" id="PF02882"/>
    </source>
</evidence>
<comment type="subunit">
    <text evidence="2">Homodimer.</text>
</comment>
<dbReference type="SUPFAM" id="SSF53223">
    <property type="entry name" value="Aminoacid dehydrogenase-like, N-terminal domain"/>
    <property type="match status" value="1"/>
</dbReference>
<dbReference type="OrthoDB" id="5126881at2759"/>
<dbReference type="PROSITE" id="PS00767">
    <property type="entry name" value="THF_DHG_CYH_2"/>
    <property type="match status" value="1"/>
</dbReference>
<organism evidence="10 11">
    <name type="scientific">Komagataella pastoris</name>
    <name type="common">Yeast</name>
    <name type="synonym">Pichia pastoris</name>
    <dbReference type="NCBI Taxonomy" id="4922"/>
    <lineage>
        <taxon>Eukaryota</taxon>
        <taxon>Fungi</taxon>
        <taxon>Dikarya</taxon>
        <taxon>Ascomycota</taxon>
        <taxon>Saccharomycotina</taxon>
        <taxon>Pichiomycetes</taxon>
        <taxon>Pichiales</taxon>
        <taxon>Pichiaceae</taxon>
        <taxon>Komagataella</taxon>
    </lineage>
</organism>
<feature type="domain" description="Tetrahydrofolate dehydrogenase/cyclohydrolase NAD(P)-binding" evidence="9">
    <location>
        <begin position="160"/>
        <end position="309"/>
    </location>
</feature>
<evidence type="ECO:0000313" key="10">
    <source>
        <dbReference type="EMBL" id="ANZ75457.1"/>
    </source>
</evidence>
<evidence type="ECO:0000256" key="1">
    <source>
        <dbReference type="ARBA" id="ARBA00004777"/>
    </source>
</evidence>
<dbReference type="PROSITE" id="PS00766">
    <property type="entry name" value="THF_DHG_CYH_1"/>
    <property type="match status" value="1"/>
</dbReference>
<dbReference type="InterPro" id="IPR020631">
    <property type="entry name" value="THF_DH/CycHdrlase_NAD-bd_dom"/>
</dbReference>
<sequence length="316" mass="34360">MWELFSVNLARIDSIPDRMAVKIDGKSISSELRSSIADEIKQLKQKNPGFEPRLTIIQVGDRPDSSVYVRMKLKSSEEVGIKGELLKFPADINQEELIAQVERLNQDPSVHGILIQLPLPKHLDEPLITNKVIQSKDIDGFTNLNLASVFKKSDKPLYIPCTPKGILHLLDHDKVEISGKNVVVCGRSDIVGGPLSKLLEKRGGTVTVIHSRSTQAQKEFFCKNADILISAVGQVNFITGDIIKEGAVVIDVGTNYVPDDTKKSGQRMCGDVDYASTEPKASMITPVPGGVGPMTVVMVLANVLESAKASLGHQSA</sequence>
<dbReference type="PANTHER" id="PTHR48099:SF5">
    <property type="entry name" value="C-1-TETRAHYDROFOLATE SYNTHASE, CYTOPLASMIC"/>
    <property type="match status" value="1"/>
</dbReference>
<dbReference type="Proteomes" id="UP000094565">
    <property type="component" value="Chromosome 2"/>
</dbReference>
<dbReference type="AlphaFoldDB" id="A0A1B2JBN3"/>
<keyword evidence="7" id="KW-0511">Multifunctional enzyme</keyword>
<dbReference type="GO" id="GO:0005829">
    <property type="term" value="C:cytosol"/>
    <property type="evidence" value="ECO:0007669"/>
    <property type="project" value="TreeGrafter"/>
</dbReference>
<dbReference type="CDD" id="cd01080">
    <property type="entry name" value="NAD_bind_m-THF_DH_Cyclohyd"/>
    <property type="match status" value="1"/>
</dbReference>